<dbReference type="AlphaFoldDB" id="A0A148KKJ0"/>
<dbReference type="OrthoDB" id="5986966at2"/>
<keyword evidence="3" id="KW-1185">Reference proteome</keyword>
<gene>
    <name evidence="2" type="ORF">AX660_03155</name>
</gene>
<dbReference type="EMBL" id="LSNE01000020">
    <property type="protein sequence ID" value="KXI26781.1"/>
    <property type="molecule type" value="Genomic_DNA"/>
</dbReference>
<sequence>MKTLQLLDRYDLAALLKTTPETISNQIYLGKEGDTVPVSIKLGSKRLWRATTVEDWLQQKEQINCAQIKVAHNALDLHKLSKKSYRPQNPKGIRLIQKQPASARKSKGSENTAMNTANELEQTQSQIDNG</sequence>
<protein>
    <recommendedName>
        <fullName evidence="4">Helix-turn-helix domain-containing protein</fullName>
    </recommendedName>
</protein>
<dbReference type="Proteomes" id="UP000070299">
    <property type="component" value="Unassembled WGS sequence"/>
</dbReference>
<name>A0A148KKJ0_9ALTE</name>
<feature type="compositionally biased region" description="Polar residues" evidence="1">
    <location>
        <begin position="109"/>
        <end position="130"/>
    </location>
</feature>
<evidence type="ECO:0000256" key="1">
    <source>
        <dbReference type="SAM" id="MobiDB-lite"/>
    </source>
</evidence>
<feature type="region of interest" description="Disordered" evidence="1">
    <location>
        <begin position="83"/>
        <end position="130"/>
    </location>
</feature>
<dbReference type="STRING" id="1799789.AX660_03155"/>
<evidence type="ECO:0008006" key="4">
    <source>
        <dbReference type="Google" id="ProtNLM"/>
    </source>
</evidence>
<reference evidence="3" key="1">
    <citation type="submission" date="2016-02" db="EMBL/GenBank/DDBJ databases">
        <authorList>
            <person name="Schultz-Johansen M."/>
            <person name="Glaring M.A."/>
            <person name="Bech P.K."/>
            <person name="Stougaard P."/>
        </authorList>
    </citation>
    <scope>NUCLEOTIDE SEQUENCE [LARGE SCALE GENOMIC DNA]</scope>
    <source>
        <strain evidence="3">S66</strain>
    </source>
</reference>
<evidence type="ECO:0000313" key="2">
    <source>
        <dbReference type="EMBL" id="KXI26781.1"/>
    </source>
</evidence>
<comment type="caution">
    <text evidence="2">The sequence shown here is derived from an EMBL/GenBank/DDBJ whole genome shotgun (WGS) entry which is preliminary data.</text>
</comment>
<accession>A0A148KKJ0</accession>
<dbReference type="RefSeq" id="WP_068382223.1">
    <property type="nucleotide sequence ID" value="NZ_LSNE01000020.1"/>
</dbReference>
<organism evidence="2 3">
    <name type="scientific">Paraglaciecola hydrolytica</name>
    <dbReference type="NCBI Taxonomy" id="1799789"/>
    <lineage>
        <taxon>Bacteria</taxon>
        <taxon>Pseudomonadati</taxon>
        <taxon>Pseudomonadota</taxon>
        <taxon>Gammaproteobacteria</taxon>
        <taxon>Alteromonadales</taxon>
        <taxon>Alteromonadaceae</taxon>
        <taxon>Paraglaciecola</taxon>
    </lineage>
</organism>
<proteinExistence type="predicted"/>
<evidence type="ECO:0000313" key="3">
    <source>
        <dbReference type="Proteomes" id="UP000070299"/>
    </source>
</evidence>